<proteinExistence type="predicted"/>
<evidence type="ECO:0000313" key="1">
    <source>
        <dbReference type="EMBL" id="ATQ79231.1"/>
    </source>
</evidence>
<organism evidence="1 2">
    <name type="scientific">Massilia violaceinigra</name>
    <dbReference type="NCBI Taxonomy" id="2045208"/>
    <lineage>
        <taxon>Bacteria</taxon>
        <taxon>Pseudomonadati</taxon>
        <taxon>Pseudomonadota</taxon>
        <taxon>Betaproteobacteria</taxon>
        <taxon>Burkholderiales</taxon>
        <taxon>Oxalobacteraceae</taxon>
        <taxon>Telluria group</taxon>
        <taxon>Massilia</taxon>
    </lineage>
</organism>
<dbReference type="Pfam" id="PF23140">
    <property type="entry name" value="Gp80"/>
    <property type="match status" value="1"/>
</dbReference>
<sequence length="136" mass="13682">MAGLSVYAETAILNALLRGTNFVAPPSAALRLALCTADPTDAGNLNEIASGTWYTRQLTGAFTAPAPGGAGQQVSNASSITFPAVTGAAITVTHVAVFDALNAGNMLFSAPMLSSKTLQVGDVLSFAPGTLIGNLN</sequence>
<accession>A0A2D2DW69</accession>
<protein>
    <recommendedName>
        <fullName evidence="3">Phage tail protein</fullName>
    </recommendedName>
</protein>
<dbReference type="RefSeq" id="WP_099883047.1">
    <property type="nucleotide sequence ID" value="NZ_CP024609.1"/>
</dbReference>
<dbReference type="OrthoDB" id="8566416at2"/>
<keyword evidence="1" id="KW-0614">Plasmid</keyword>
<dbReference type="KEGG" id="mass:CR152_32160"/>
<geneLocation type="plasmid" evidence="1 2">
    <name>unnamed</name>
</geneLocation>
<reference evidence="1" key="1">
    <citation type="submission" date="2017-10" db="EMBL/GenBank/DDBJ databases">
        <title>Massilia psychrophilum sp. nov., a novel purple-pigmented bacterium isolated from Tianshan glacier, Xinjiang Municipality, China.</title>
        <authorList>
            <person name="Wang H."/>
        </authorList>
    </citation>
    <scope>NUCLEOTIDE SEQUENCE [LARGE SCALE GENOMIC DNA]</scope>
    <source>
        <strain evidence="1">B2</strain>
        <plasmid evidence="1">unnamed</plasmid>
    </source>
</reference>
<dbReference type="AlphaFoldDB" id="A0A2D2DW69"/>
<gene>
    <name evidence="1" type="ORF">CR152_32160</name>
</gene>
<dbReference type="InterPro" id="IPR056908">
    <property type="entry name" value="Gp80-like"/>
</dbReference>
<dbReference type="Proteomes" id="UP000229897">
    <property type="component" value="Plasmid unnamed"/>
</dbReference>
<name>A0A2D2DW69_9BURK</name>
<keyword evidence="2" id="KW-1185">Reference proteome</keyword>
<evidence type="ECO:0008006" key="3">
    <source>
        <dbReference type="Google" id="ProtNLM"/>
    </source>
</evidence>
<evidence type="ECO:0000313" key="2">
    <source>
        <dbReference type="Proteomes" id="UP000229897"/>
    </source>
</evidence>
<dbReference type="EMBL" id="CP024609">
    <property type="protein sequence ID" value="ATQ79231.1"/>
    <property type="molecule type" value="Genomic_DNA"/>
</dbReference>